<evidence type="ECO:0000259" key="2">
    <source>
        <dbReference type="Pfam" id="PF13509"/>
    </source>
</evidence>
<dbReference type="InterPro" id="IPR040764">
    <property type="entry name" value="CvfB_WH"/>
</dbReference>
<dbReference type="PANTHER" id="PTHR37296">
    <property type="entry name" value="CONSERVED VIRULENCE FACTOR B"/>
    <property type="match status" value="1"/>
</dbReference>
<dbReference type="InterPro" id="IPR012340">
    <property type="entry name" value="NA-bd_OB-fold"/>
</dbReference>
<dbReference type="AlphaFoldDB" id="A0A2S0HYQ5"/>
<dbReference type="KEGG" id="aue:C5O00_11560"/>
<dbReference type="Proteomes" id="UP000238442">
    <property type="component" value="Chromosome"/>
</dbReference>
<dbReference type="EMBL" id="CP027062">
    <property type="protein sequence ID" value="AVI51768.1"/>
    <property type="molecule type" value="Genomic_DNA"/>
</dbReference>
<dbReference type="RefSeq" id="WP_105217008.1">
    <property type="nucleotide sequence ID" value="NZ_CP027062.1"/>
</dbReference>
<dbReference type="PIRSF" id="PIRSF012524">
    <property type="entry name" value="YitL_S1"/>
    <property type="match status" value="1"/>
</dbReference>
<protein>
    <submittedName>
        <fullName evidence="4">GntR family transcriptional regulator</fullName>
    </submittedName>
</protein>
<dbReference type="Pfam" id="PF17783">
    <property type="entry name" value="WHD_CvfB"/>
    <property type="match status" value="1"/>
</dbReference>
<evidence type="ECO:0000313" key="4">
    <source>
        <dbReference type="EMBL" id="AVI51768.1"/>
    </source>
</evidence>
<name>A0A2S0HYQ5_9FLAO</name>
<dbReference type="InterPro" id="IPR014464">
    <property type="entry name" value="CvfB_fam"/>
</dbReference>
<feature type="domain" description="Conserved virulence factor B first S1" evidence="2">
    <location>
        <begin position="4"/>
        <end position="63"/>
    </location>
</feature>
<dbReference type="Gene3D" id="1.10.10.10">
    <property type="entry name" value="Winged helix-like DNA-binding domain superfamily/Winged helix DNA-binding domain"/>
    <property type="match status" value="1"/>
</dbReference>
<organism evidence="4 5">
    <name type="scientific">Pukyongia salina</name>
    <dbReference type="NCBI Taxonomy" id="2094025"/>
    <lineage>
        <taxon>Bacteria</taxon>
        <taxon>Pseudomonadati</taxon>
        <taxon>Bacteroidota</taxon>
        <taxon>Flavobacteriia</taxon>
        <taxon>Flavobacteriales</taxon>
        <taxon>Flavobacteriaceae</taxon>
        <taxon>Pukyongia</taxon>
    </lineage>
</organism>
<dbReference type="Gene3D" id="2.40.50.140">
    <property type="entry name" value="Nucleic acid-binding proteins"/>
    <property type="match status" value="2"/>
</dbReference>
<proteinExistence type="inferred from homology"/>
<reference evidence="4 5" key="1">
    <citation type="submission" date="2018-02" db="EMBL/GenBank/DDBJ databases">
        <title>Genomic analysis of the strain RR4-38 isolated from a seawater recirculating aquaculture system.</title>
        <authorList>
            <person name="Kim Y.-S."/>
            <person name="Jang Y.H."/>
            <person name="Kim K.-H."/>
        </authorList>
    </citation>
    <scope>NUCLEOTIDE SEQUENCE [LARGE SCALE GENOMIC DNA]</scope>
    <source>
        <strain evidence="4 5">RR4-38</strain>
    </source>
</reference>
<comment type="similarity">
    <text evidence="1">Belongs to the CvfB family.</text>
</comment>
<gene>
    <name evidence="4" type="ORF">C5O00_11560</name>
</gene>
<evidence type="ECO:0000259" key="3">
    <source>
        <dbReference type="Pfam" id="PF17783"/>
    </source>
</evidence>
<evidence type="ECO:0000313" key="5">
    <source>
        <dbReference type="Proteomes" id="UP000238442"/>
    </source>
</evidence>
<dbReference type="Pfam" id="PF13509">
    <property type="entry name" value="S1_2"/>
    <property type="match status" value="1"/>
</dbReference>
<dbReference type="InterPro" id="IPR036388">
    <property type="entry name" value="WH-like_DNA-bd_sf"/>
</dbReference>
<feature type="domain" description="Conserved virulence factor B-like winged helix" evidence="3">
    <location>
        <begin position="220"/>
        <end position="275"/>
    </location>
</feature>
<accession>A0A2S0HYQ5</accession>
<keyword evidence="5" id="KW-1185">Reference proteome</keyword>
<dbReference type="OrthoDB" id="9801597at2"/>
<dbReference type="PANTHER" id="PTHR37296:SF1">
    <property type="entry name" value="CONSERVED VIRULENCE FACTOR B"/>
    <property type="match status" value="1"/>
</dbReference>
<sequence length="276" mass="31597">MLQLGEYQQLRILRETDPGLYLGNSEGDEVLLPHKYKPESFELGDELNVFVYLDHEERPVATTLEPYVQLNEFGYLHCSDVNKFGAFMDWGLEKQLFVPFKEQARPMKPGNWYIVRLYLDEQTNRLTGSSKTNKFLSNENLTVAKFDEVDILVTHLTDKGANVIVNGIHKGLIYTEDIFEDIRTGDRLKAYVKKIRHDNKLDIVLQTPGYKSIEPNANYVLDELKAAGGFIPLHDKSDPETIKNELGLSKKSFKKAIGSLYKDKQIVIKEDGIELI</sequence>
<evidence type="ECO:0000256" key="1">
    <source>
        <dbReference type="PIRNR" id="PIRNR012524"/>
    </source>
</evidence>
<dbReference type="InterPro" id="IPR039566">
    <property type="entry name" value="CvfB_S1_st"/>
</dbReference>